<gene>
    <name evidence="11" type="ORF">SCHCODRAFT_52461</name>
</gene>
<dbReference type="InterPro" id="IPR011709">
    <property type="entry name" value="DEAD-box_helicase_OB_fold"/>
</dbReference>
<dbReference type="Gene3D" id="3.40.50.300">
    <property type="entry name" value="P-loop containing nucleotide triphosphate hydrolases"/>
    <property type="match status" value="2"/>
</dbReference>
<evidence type="ECO:0000256" key="4">
    <source>
        <dbReference type="ARBA" id="ARBA00022801"/>
    </source>
</evidence>
<dbReference type="InterPro" id="IPR007502">
    <property type="entry name" value="Helicase-assoc_dom"/>
</dbReference>
<comment type="catalytic activity">
    <reaction evidence="8">
        <text>ATP + H2O = ADP + phosphate + H(+)</text>
        <dbReference type="Rhea" id="RHEA:13065"/>
        <dbReference type="ChEBI" id="CHEBI:15377"/>
        <dbReference type="ChEBI" id="CHEBI:15378"/>
        <dbReference type="ChEBI" id="CHEBI:30616"/>
        <dbReference type="ChEBI" id="CHEBI:43474"/>
        <dbReference type="ChEBI" id="CHEBI:456216"/>
        <dbReference type="EC" id="3.6.4.13"/>
    </reaction>
</comment>
<evidence type="ECO:0000256" key="6">
    <source>
        <dbReference type="ARBA" id="ARBA00022840"/>
    </source>
</evidence>
<dbReference type="Gene3D" id="1.20.120.1080">
    <property type="match status" value="1"/>
</dbReference>
<dbReference type="InterPro" id="IPR014001">
    <property type="entry name" value="Helicase_ATP-bd"/>
</dbReference>
<dbReference type="InterPro" id="IPR001650">
    <property type="entry name" value="Helicase_C-like"/>
</dbReference>
<evidence type="ECO:0000256" key="5">
    <source>
        <dbReference type="ARBA" id="ARBA00022806"/>
    </source>
</evidence>
<dbReference type="PROSITE" id="PS51192">
    <property type="entry name" value="HELICASE_ATP_BIND_1"/>
    <property type="match status" value="1"/>
</dbReference>
<evidence type="ECO:0000256" key="2">
    <source>
        <dbReference type="ARBA" id="ARBA00022664"/>
    </source>
</evidence>
<dbReference type="Pfam" id="PF04408">
    <property type="entry name" value="WHD_HA2"/>
    <property type="match status" value="1"/>
</dbReference>
<keyword evidence="12" id="KW-1185">Reference proteome</keyword>
<dbReference type="InterPro" id="IPR027417">
    <property type="entry name" value="P-loop_NTPase"/>
</dbReference>
<dbReference type="PROSITE" id="PS51194">
    <property type="entry name" value="HELICASE_CTER"/>
    <property type="match status" value="1"/>
</dbReference>
<sequence>MFRHFLPQRRKVSADDIPFDDALHGLVPSQVTGHQVKRAQAHSISPFTKRRYTPRYKELLSSRSSLPANAQADEFLRSFNQRKVTLVTGAVGAGKTTQIPQLIIYADMPHKKGKAVACVQPRKIMAAIQAHRVAQELEVPVGEHVGYATVSENRTTRQTMLVYLTDEALVREMLSDRYLSKYSVIILDDVHERSLYSDILICLLRDVIRKQSDLKLVLMSALDDVSLFEDYFGVRGHVRLTGVEYTVSTHYAREPSTALIDDALGLVTDIHLTQEAGDILLFLTEDEEIQHICKLIHETVEPGLPPLTAIPVHEHMRPADIQAKVYATLHGPPQRRVFVCNDLAKSALFIPSIAFVIDPGFSKRQIYDPALRASTSRLIPTDKESGSLRKHAAGHLRPGKCFRLLSREDYHENSEDEILPEILTADLTSAVLHLIGLGVKNVLTFSYLDPPPPGVLEGAIDLLTHLKALDSAGRLTRLGETMAKLPVAPQLAKALMAAPKCCCYREMLKISAMLHVQYRQEIFRRPPDLEEEAEMAHKLLSTSPTSDHMTLLNIYNTYSRIKDRHGRSWTDKMFLSQAALEEAVLMRDVLEKTMLRIDPSLASPTEAPTAAHLQRGIARSLVYGFFTQVAHREGDTYMTFQNDVPATLHVDSGLEATPDWVVYDQLVLSPDPTLRTVTAIDPGWLFELAPEYFNLRYLPETHSKYALGATLQPGLLSRVQHEADVKAVTERFEYFTVHDHHT</sequence>
<organism evidence="12">
    <name type="scientific">Schizophyllum commune (strain H4-8 / FGSC 9210)</name>
    <name type="common">Split gill fungus</name>
    <dbReference type="NCBI Taxonomy" id="578458"/>
    <lineage>
        <taxon>Eukaryota</taxon>
        <taxon>Fungi</taxon>
        <taxon>Dikarya</taxon>
        <taxon>Basidiomycota</taxon>
        <taxon>Agaricomycotina</taxon>
        <taxon>Agaricomycetes</taxon>
        <taxon>Agaricomycetidae</taxon>
        <taxon>Agaricales</taxon>
        <taxon>Schizophyllaceae</taxon>
        <taxon>Schizophyllum</taxon>
    </lineage>
</organism>
<keyword evidence="2" id="KW-0507">mRNA processing</keyword>
<dbReference type="GO" id="GO:0003723">
    <property type="term" value="F:RNA binding"/>
    <property type="evidence" value="ECO:0007669"/>
    <property type="project" value="TreeGrafter"/>
</dbReference>
<keyword evidence="4" id="KW-0378">Hydrolase</keyword>
<dbReference type="VEuPathDB" id="FungiDB:SCHCODRAFT_02614908"/>
<evidence type="ECO:0000313" key="11">
    <source>
        <dbReference type="EMBL" id="EFI98896.1"/>
    </source>
</evidence>
<accession>D8PZP0</accession>
<dbReference type="EC" id="3.6.4.13" evidence="1"/>
<keyword evidence="5" id="KW-0347">Helicase</keyword>
<dbReference type="GO" id="GO:0006397">
    <property type="term" value="P:mRNA processing"/>
    <property type="evidence" value="ECO:0007669"/>
    <property type="project" value="UniProtKB-KW"/>
</dbReference>
<dbReference type="EMBL" id="GL377304">
    <property type="protein sequence ID" value="EFI98896.1"/>
    <property type="molecule type" value="Genomic_DNA"/>
</dbReference>
<dbReference type="PANTHER" id="PTHR18934:SF109">
    <property type="entry name" value="ATP-DEPENDENT RNA HELICASE DHX15 HOMOLOG"/>
    <property type="match status" value="1"/>
</dbReference>
<dbReference type="eggNOG" id="KOG0925">
    <property type="taxonomic scope" value="Eukaryota"/>
</dbReference>
<dbReference type="GO" id="GO:0008380">
    <property type="term" value="P:RNA splicing"/>
    <property type="evidence" value="ECO:0007669"/>
    <property type="project" value="UniProtKB-KW"/>
</dbReference>
<evidence type="ECO:0000256" key="1">
    <source>
        <dbReference type="ARBA" id="ARBA00012552"/>
    </source>
</evidence>
<dbReference type="STRING" id="578458.D8PZP0"/>
<name>D8PZP0_SCHCM</name>
<dbReference type="AlphaFoldDB" id="D8PZP0"/>
<dbReference type="SMART" id="SM00487">
    <property type="entry name" value="DEXDc"/>
    <property type="match status" value="1"/>
</dbReference>
<dbReference type="HOGENOM" id="CLU_001832_6_1_1"/>
<dbReference type="SUPFAM" id="SSF52540">
    <property type="entry name" value="P-loop containing nucleoside triphosphate hydrolases"/>
    <property type="match status" value="1"/>
</dbReference>
<dbReference type="CDD" id="cd18791">
    <property type="entry name" value="SF2_C_RHA"/>
    <property type="match status" value="1"/>
</dbReference>
<keyword evidence="6" id="KW-0067">ATP-binding</keyword>
<dbReference type="InterPro" id="IPR011545">
    <property type="entry name" value="DEAD/DEAH_box_helicase_dom"/>
</dbReference>
<evidence type="ECO:0000256" key="8">
    <source>
        <dbReference type="ARBA" id="ARBA00047984"/>
    </source>
</evidence>
<evidence type="ECO:0000259" key="9">
    <source>
        <dbReference type="PROSITE" id="PS51192"/>
    </source>
</evidence>
<dbReference type="GO" id="GO:0003724">
    <property type="term" value="F:RNA helicase activity"/>
    <property type="evidence" value="ECO:0007669"/>
    <property type="project" value="UniProtKB-EC"/>
</dbReference>
<evidence type="ECO:0000259" key="10">
    <source>
        <dbReference type="PROSITE" id="PS51194"/>
    </source>
</evidence>
<dbReference type="GO" id="GO:0005524">
    <property type="term" value="F:ATP binding"/>
    <property type="evidence" value="ECO:0007669"/>
    <property type="project" value="UniProtKB-KW"/>
</dbReference>
<dbReference type="GO" id="GO:0016787">
    <property type="term" value="F:hydrolase activity"/>
    <property type="evidence" value="ECO:0007669"/>
    <property type="project" value="UniProtKB-KW"/>
</dbReference>
<evidence type="ECO:0000256" key="3">
    <source>
        <dbReference type="ARBA" id="ARBA00022741"/>
    </source>
</evidence>
<dbReference type="InParanoid" id="D8PZP0"/>
<dbReference type="KEGG" id="scm:SCHCO_02614908"/>
<dbReference type="Pfam" id="PF00270">
    <property type="entry name" value="DEAD"/>
    <property type="match status" value="1"/>
</dbReference>
<dbReference type="Pfam" id="PF07717">
    <property type="entry name" value="OB_NTP_bind"/>
    <property type="match status" value="1"/>
</dbReference>
<evidence type="ECO:0000313" key="12">
    <source>
        <dbReference type="Proteomes" id="UP000007431"/>
    </source>
</evidence>
<protein>
    <recommendedName>
        <fullName evidence="1">RNA helicase</fullName>
        <ecNumber evidence="1">3.6.4.13</ecNumber>
    </recommendedName>
</protein>
<proteinExistence type="predicted"/>
<dbReference type="SMART" id="SM00847">
    <property type="entry name" value="HA2"/>
    <property type="match status" value="1"/>
</dbReference>
<keyword evidence="7" id="KW-0508">mRNA splicing</keyword>
<dbReference type="PANTHER" id="PTHR18934">
    <property type="entry name" value="ATP-DEPENDENT RNA HELICASE"/>
    <property type="match status" value="1"/>
</dbReference>
<dbReference type="OMA" id="HNIPEIL"/>
<dbReference type="Pfam" id="PF21010">
    <property type="entry name" value="HA2_C"/>
    <property type="match status" value="1"/>
</dbReference>
<dbReference type="OrthoDB" id="2871857at2759"/>
<keyword evidence="3" id="KW-0547">Nucleotide-binding</keyword>
<feature type="domain" description="Helicase C-terminal" evidence="10">
    <location>
        <begin position="266"/>
        <end position="438"/>
    </location>
</feature>
<feature type="domain" description="Helicase ATP-binding" evidence="9">
    <location>
        <begin position="76"/>
        <end position="241"/>
    </location>
</feature>
<dbReference type="GeneID" id="9586361"/>
<dbReference type="Proteomes" id="UP000007431">
    <property type="component" value="Unassembled WGS sequence"/>
</dbReference>
<reference evidence="11 12" key="1">
    <citation type="journal article" date="2010" name="Nat. Biotechnol.">
        <title>Genome sequence of the model mushroom Schizophyllum commune.</title>
        <authorList>
            <person name="Ohm R.A."/>
            <person name="de Jong J.F."/>
            <person name="Lugones L.G."/>
            <person name="Aerts A."/>
            <person name="Kothe E."/>
            <person name="Stajich J.E."/>
            <person name="de Vries R.P."/>
            <person name="Record E."/>
            <person name="Levasseur A."/>
            <person name="Baker S.E."/>
            <person name="Bartholomew K.A."/>
            <person name="Coutinho P.M."/>
            <person name="Erdmann S."/>
            <person name="Fowler T.J."/>
            <person name="Gathman A.C."/>
            <person name="Lombard V."/>
            <person name="Henrissat B."/>
            <person name="Knabe N."/>
            <person name="Kuees U."/>
            <person name="Lilly W.W."/>
            <person name="Lindquist E."/>
            <person name="Lucas S."/>
            <person name="Magnuson J.K."/>
            <person name="Piumi F."/>
            <person name="Raudaskoski M."/>
            <person name="Salamov A."/>
            <person name="Schmutz J."/>
            <person name="Schwarze F.W.M.R."/>
            <person name="vanKuyk P.A."/>
            <person name="Horton J.S."/>
            <person name="Grigoriev I.V."/>
            <person name="Woesten H.A.B."/>
        </authorList>
    </citation>
    <scope>NUCLEOTIDE SEQUENCE [LARGE SCALE GENOMIC DNA]</scope>
    <source>
        <strain evidence="12">H4-8 / FGSC 9210</strain>
    </source>
</reference>
<dbReference type="InterPro" id="IPR048333">
    <property type="entry name" value="HA2_WH"/>
</dbReference>
<evidence type="ECO:0000256" key="7">
    <source>
        <dbReference type="ARBA" id="ARBA00023187"/>
    </source>
</evidence>